<dbReference type="RefSeq" id="WP_123929123.1">
    <property type="nucleotide sequence ID" value="NZ_JBPSDP010000006.1"/>
</dbReference>
<dbReference type="AlphaFoldDB" id="A0A3N4GFT5"/>
<protein>
    <submittedName>
        <fullName evidence="1">Uncharacterized protein</fullName>
    </submittedName>
</protein>
<gene>
    <name evidence="1" type="ORF">EF294_10360</name>
</gene>
<keyword evidence="2" id="KW-1185">Reference proteome</keyword>
<dbReference type="EMBL" id="RKMH01000007">
    <property type="protein sequence ID" value="RPA61045.1"/>
    <property type="molecule type" value="Genomic_DNA"/>
</dbReference>
<accession>A0A3N4GFT5</accession>
<proteinExistence type="predicted"/>
<organism evidence="1 2">
    <name type="scientific">Gordonia oryzae</name>
    <dbReference type="NCBI Taxonomy" id="2487349"/>
    <lineage>
        <taxon>Bacteria</taxon>
        <taxon>Bacillati</taxon>
        <taxon>Actinomycetota</taxon>
        <taxon>Actinomycetes</taxon>
        <taxon>Mycobacteriales</taxon>
        <taxon>Gordoniaceae</taxon>
        <taxon>Gordonia</taxon>
    </lineage>
</organism>
<dbReference type="Proteomes" id="UP000267536">
    <property type="component" value="Unassembled WGS sequence"/>
</dbReference>
<comment type="caution">
    <text evidence="1">The sequence shown here is derived from an EMBL/GenBank/DDBJ whole genome shotgun (WGS) entry which is preliminary data.</text>
</comment>
<dbReference type="OrthoDB" id="9962401at2"/>
<name>A0A3N4GFT5_9ACTN</name>
<evidence type="ECO:0000313" key="1">
    <source>
        <dbReference type="EMBL" id="RPA61045.1"/>
    </source>
</evidence>
<evidence type="ECO:0000313" key="2">
    <source>
        <dbReference type="Proteomes" id="UP000267536"/>
    </source>
</evidence>
<reference evidence="1 2" key="1">
    <citation type="submission" date="2018-11" db="EMBL/GenBank/DDBJ databases">
        <title>Draft genome sequence of Gordonia sp. RS15-1S isolated from rice stems.</title>
        <authorList>
            <person name="Muangham S."/>
        </authorList>
    </citation>
    <scope>NUCLEOTIDE SEQUENCE [LARGE SCALE GENOMIC DNA]</scope>
    <source>
        <strain evidence="1 2">RS15-1S</strain>
    </source>
</reference>
<sequence>MNAVIFGAGESTQAASATVIGRGIALFGNAIAMSSGTPVCRDRFWLEECGHATDHRGNAVALAQPVGFPAPAVAAARADKRFPVQDLVFRR</sequence>